<evidence type="ECO:0000256" key="2">
    <source>
        <dbReference type="ARBA" id="ARBA00023125"/>
    </source>
</evidence>
<organism evidence="6 7">
    <name type="scientific">Bifidobacterium catenulatum DSM 16992 = JCM 1194 = LMG 11043</name>
    <dbReference type="NCBI Taxonomy" id="566552"/>
    <lineage>
        <taxon>Bacteria</taxon>
        <taxon>Bacillati</taxon>
        <taxon>Actinomycetota</taxon>
        <taxon>Actinomycetes</taxon>
        <taxon>Bifidobacteriales</taxon>
        <taxon>Bifidobacteriaceae</taxon>
        <taxon>Bifidobacterium</taxon>
    </lineage>
</organism>
<evidence type="ECO:0000313" key="7">
    <source>
        <dbReference type="Proteomes" id="UP000035061"/>
    </source>
</evidence>
<name>A0ABM7EWF5_9BIFI</name>
<evidence type="ECO:0000256" key="1">
    <source>
        <dbReference type="ARBA" id="ARBA00023015"/>
    </source>
</evidence>
<keyword evidence="1" id="KW-0805">Transcription regulation</keyword>
<evidence type="ECO:0000259" key="5">
    <source>
        <dbReference type="PROSITE" id="PS50995"/>
    </source>
</evidence>
<dbReference type="EMBL" id="AP012325">
    <property type="protein sequence ID" value="BAR02260.1"/>
    <property type="molecule type" value="Genomic_DNA"/>
</dbReference>
<dbReference type="InterPro" id="IPR000835">
    <property type="entry name" value="HTH_MarR-typ"/>
</dbReference>
<reference evidence="6 7" key="1">
    <citation type="submission" date="2012-02" db="EMBL/GenBank/DDBJ databases">
        <title>Complete genome sequence of Bifidobacterium catenulatum JCM 1194.</title>
        <authorList>
            <person name="Toh H."/>
            <person name="Oshima K."/>
            <person name="Morita H."/>
            <person name="Hattori M."/>
        </authorList>
    </citation>
    <scope>NUCLEOTIDE SEQUENCE [LARGE SCALE GENOMIC DNA]</scope>
    <source>
        <strain evidence="6 7">JCM 1194</strain>
    </source>
</reference>
<dbReference type="SMART" id="SM00347">
    <property type="entry name" value="HTH_MARR"/>
    <property type="match status" value="1"/>
</dbReference>
<keyword evidence="7" id="KW-1185">Reference proteome</keyword>
<evidence type="ECO:0000256" key="3">
    <source>
        <dbReference type="ARBA" id="ARBA00023163"/>
    </source>
</evidence>
<dbReference type="PROSITE" id="PS50995">
    <property type="entry name" value="HTH_MARR_2"/>
    <property type="match status" value="1"/>
</dbReference>
<gene>
    <name evidence="6" type="ORF">BBCT_1292</name>
</gene>
<dbReference type="PANTHER" id="PTHR42756:SF1">
    <property type="entry name" value="TRANSCRIPTIONAL REPRESSOR OF EMRAB OPERON"/>
    <property type="match status" value="1"/>
</dbReference>
<sequence>MLLYDDFQGKRIRTTCQLLHMQQLYIQRFTMYAVTEVTNEQYKEPTGSRLFEVWESGLAKPPSVAIRSLHNVVNRYLRVTRPEAAEDISNGNVDVIVYLARHDNEEIFPQDIEQRFGVTRSTSCRVLGLMEQKGLIAREPVKRDARLKKIVLTDKSRHIAEVLRDNAKNMERILLEGLEDDQIRQFMHVLDVMQTNLVKTGLIGDESRYPSLEIQEQDASKSQVPQESQVPQKTCDDYASNNRDARDEYVSHVLRISQEMAIARNRK</sequence>
<protein>
    <submittedName>
        <fullName evidence="6">Transcriptional regulator</fullName>
    </submittedName>
</protein>
<evidence type="ECO:0000313" key="6">
    <source>
        <dbReference type="EMBL" id="BAR02260.1"/>
    </source>
</evidence>
<dbReference type="InterPro" id="IPR036390">
    <property type="entry name" value="WH_DNA-bd_sf"/>
</dbReference>
<evidence type="ECO:0000256" key="4">
    <source>
        <dbReference type="SAM" id="MobiDB-lite"/>
    </source>
</evidence>
<accession>A0ABM7EWF5</accession>
<feature type="domain" description="HTH marR-type" evidence="5">
    <location>
        <begin position="55"/>
        <end position="195"/>
    </location>
</feature>
<dbReference type="Pfam" id="PF12802">
    <property type="entry name" value="MarR_2"/>
    <property type="match status" value="1"/>
</dbReference>
<dbReference type="SUPFAM" id="SSF46785">
    <property type="entry name" value="Winged helix' DNA-binding domain"/>
    <property type="match status" value="1"/>
</dbReference>
<proteinExistence type="predicted"/>
<feature type="region of interest" description="Disordered" evidence="4">
    <location>
        <begin position="215"/>
        <end position="242"/>
    </location>
</feature>
<dbReference type="PANTHER" id="PTHR42756">
    <property type="entry name" value="TRANSCRIPTIONAL REGULATOR, MARR"/>
    <property type="match status" value="1"/>
</dbReference>
<dbReference type="InterPro" id="IPR036388">
    <property type="entry name" value="WH-like_DNA-bd_sf"/>
</dbReference>
<dbReference type="Proteomes" id="UP000035061">
    <property type="component" value="Chromosome"/>
</dbReference>
<feature type="compositionally biased region" description="Polar residues" evidence="4">
    <location>
        <begin position="220"/>
        <end position="232"/>
    </location>
</feature>
<dbReference type="Gene3D" id="1.10.10.10">
    <property type="entry name" value="Winged helix-like DNA-binding domain superfamily/Winged helix DNA-binding domain"/>
    <property type="match status" value="1"/>
</dbReference>
<dbReference type="PRINTS" id="PR00598">
    <property type="entry name" value="HTHMARR"/>
</dbReference>
<keyword evidence="2" id="KW-0238">DNA-binding</keyword>
<keyword evidence="3" id="KW-0804">Transcription</keyword>